<reference evidence="5 7" key="3">
    <citation type="submission" date="2018-06" db="EMBL/GenBank/DDBJ databases">
        <authorList>
            <consortium name="Pathogen Informatics"/>
            <person name="Doyle S."/>
        </authorList>
    </citation>
    <scope>NUCLEOTIDE SEQUENCE [LARGE SCALE GENOMIC DNA]</scope>
    <source>
        <strain evidence="5 7">NCTC11327</strain>
    </source>
</reference>
<dbReference type="RefSeq" id="WP_061055456.1">
    <property type="nucleotide sequence ID" value="NZ_CABLBX010000004.1"/>
</dbReference>
<feature type="chain" id="PRO_5043914917" evidence="3">
    <location>
        <begin position="20"/>
        <end position="351"/>
    </location>
</feature>
<evidence type="ECO:0000313" key="5">
    <source>
        <dbReference type="EMBL" id="SUQ27116.1"/>
    </source>
</evidence>
<dbReference type="Proteomes" id="UP000057088">
    <property type="component" value="Chromosome 1"/>
</dbReference>
<dbReference type="InterPro" id="IPR000801">
    <property type="entry name" value="Esterase-like"/>
</dbReference>
<dbReference type="Gene3D" id="3.40.50.1820">
    <property type="entry name" value="alpha/beta hydrolase"/>
    <property type="match status" value="1"/>
</dbReference>
<comment type="similarity">
    <text evidence="1">Belongs to the esterase D family.</text>
</comment>
<sequence length="351" mass="39551">MKKIITTFAALLSLSSAQSAPLNYAQLYTHHSSLLNEDRQYSVYLPQEYARYPNQHFPVLYLLDGDQRLLQVAGIVHSFRSGLTPAIPAMIIVAIHNTDRMRDYTPSHTTQLPNGESAGPSYAHTGGGPKFLQYLTQELRPDIERQFRTTAPNLLVGHSLGGLLALDSVARDKGAFQGYISIDASLWFDYPSNYQRIEHALITPLKHRSSLYIAVANNPYTPGFGRSAFHRDHLKAFAESVNAHPAANLDVTFHYYENDDHHSVYHPAVYQGLQWLFRGYQLDLSPGKLNRDQVVANYQALNSRLGSQLAPDSDYLNMVINKAKRWPQMQIDANQAQAVKDYFDSESQAEK</sequence>
<reference evidence="6" key="1">
    <citation type="submission" date="2015-12" db="EMBL/GenBank/DDBJ databases">
        <title>FDA dAtabase for Regulatory Grade micrObial Sequences (FDA-ARGOS): Supporting development and validation of Infectious Disease Dx tests.</title>
        <authorList>
            <person name="Hoffmann M."/>
            <person name="Allard M."/>
            <person name="Evans P."/>
            <person name="Brown E."/>
            <person name="Tallon L.J."/>
            <person name="Sadzewicz L."/>
            <person name="Sengamalay N."/>
            <person name="Ott S."/>
            <person name="Godinez A."/>
            <person name="Nagaraj S."/>
            <person name="Vyas G."/>
            <person name="Aluvathingal J."/>
            <person name="Nadendla S."/>
            <person name="Geyer C."/>
            <person name="Sichtig H."/>
        </authorList>
    </citation>
    <scope>NUCLEOTIDE SEQUENCE [LARGE SCALE GENOMIC DNA]</scope>
    <source>
        <strain evidence="6">ATCC 33809</strain>
    </source>
</reference>
<dbReference type="SUPFAM" id="SSF53474">
    <property type="entry name" value="alpha/beta-Hydrolases"/>
    <property type="match status" value="1"/>
</dbReference>
<dbReference type="KEGG" id="vfl:AL536_02040"/>
<reference evidence="4" key="2">
    <citation type="submission" date="2018-01" db="EMBL/GenBank/DDBJ databases">
        <title>FDA dAtabase for Regulatory Grade micrObial Sequences (FDA-ARGOS): Supporting development and validation of Infectious Disease Dx tests.</title>
        <authorList>
            <person name="Hoffmann M."/>
            <person name="Allard M."/>
            <person name="Evans P."/>
            <person name="Brown E."/>
            <person name="Tallon L."/>
            <person name="Sadzewicz L."/>
            <person name="Sengamalay N."/>
            <person name="Ott S."/>
            <person name="Godinez A."/>
            <person name="Nagaraj S."/>
            <person name="Vyas G."/>
            <person name="Aluvathingal J."/>
            <person name="Nadendla S."/>
            <person name="Geyer C."/>
            <person name="Sichtig H."/>
        </authorList>
    </citation>
    <scope>NUCLEOTIDE SEQUENCE</scope>
    <source>
        <strain evidence="4">ATCC 33809</strain>
    </source>
</reference>
<dbReference type="AlphaFoldDB" id="A0AAX2LUS7"/>
<evidence type="ECO:0000313" key="7">
    <source>
        <dbReference type="Proteomes" id="UP000254626"/>
    </source>
</evidence>
<feature type="signal peptide" evidence="3">
    <location>
        <begin position="1"/>
        <end position="19"/>
    </location>
</feature>
<dbReference type="Proteomes" id="UP000254626">
    <property type="component" value="Unassembled WGS sequence"/>
</dbReference>
<organism evidence="5 7">
    <name type="scientific">Vibrio fluvialis</name>
    <dbReference type="NCBI Taxonomy" id="676"/>
    <lineage>
        <taxon>Bacteria</taxon>
        <taxon>Pseudomonadati</taxon>
        <taxon>Pseudomonadota</taxon>
        <taxon>Gammaproteobacteria</taxon>
        <taxon>Vibrionales</taxon>
        <taxon>Vibrionaceae</taxon>
        <taxon>Vibrio</taxon>
    </lineage>
</organism>
<name>A0AAX2LUS7_VIBFL</name>
<accession>A0AAX2LUS7</accession>
<protein>
    <submittedName>
        <fullName evidence="4">Alpha/beta hydrolase</fullName>
    </submittedName>
    <submittedName>
        <fullName evidence="5">Esterase</fullName>
        <ecNumber evidence="5">3.1.-.-</ecNumber>
    </submittedName>
</protein>
<dbReference type="InterPro" id="IPR052558">
    <property type="entry name" value="Siderophore_Hydrolase_D"/>
</dbReference>
<keyword evidence="2 5" id="KW-0378">Hydrolase</keyword>
<dbReference type="GO" id="GO:0016788">
    <property type="term" value="F:hydrolase activity, acting on ester bonds"/>
    <property type="evidence" value="ECO:0007669"/>
    <property type="project" value="TreeGrafter"/>
</dbReference>
<dbReference type="PANTHER" id="PTHR40841:SF2">
    <property type="entry name" value="SIDEROPHORE-DEGRADING ESTERASE (EUROFUNG)"/>
    <property type="match status" value="1"/>
</dbReference>
<keyword evidence="3" id="KW-0732">Signal</keyword>
<evidence type="ECO:0000256" key="2">
    <source>
        <dbReference type="ARBA" id="ARBA00022801"/>
    </source>
</evidence>
<dbReference type="EC" id="3.1.-.-" evidence="5"/>
<dbReference type="InterPro" id="IPR029058">
    <property type="entry name" value="AB_hydrolase_fold"/>
</dbReference>
<dbReference type="Pfam" id="PF00756">
    <property type="entry name" value="Esterase"/>
    <property type="match status" value="1"/>
</dbReference>
<dbReference type="EMBL" id="CP014034">
    <property type="protein sequence ID" value="AMF92284.1"/>
    <property type="molecule type" value="Genomic_DNA"/>
</dbReference>
<gene>
    <name evidence="5" type="primary">besA</name>
    <name evidence="4" type="ORF">AL536_02040</name>
    <name evidence="5" type="ORF">NCTC11327_03985</name>
</gene>
<dbReference type="EMBL" id="UHIP01000002">
    <property type="protein sequence ID" value="SUQ27116.1"/>
    <property type="molecule type" value="Genomic_DNA"/>
</dbReference>
<keyword evidence="6" id="KW-1185">Reference proteome</keyword>
<evidence type="ECO:0000256" key="1">
    <source>
        <dbReference type="ARBA" id="ARBA00005622"/>
    </source>
</evidence>
<evidence type="ECO:0000313" key="6">
    <source>
        <dbReference type="Proteomes" id="UP000057088"/>
    </source>
</evidence>
<proteinExistence type="inferred from homology"/>
<evidence type="ECO:0000313" key="4">
    <source>
        <dbReference type="EMBL" id="AMF92284.1"/>
    </source>
</evidence>
<dbReference type="GeneID" id="29384415"/>
<evidence type="ECO:0000256" key="3">
    <source>
        <dbReference type="SAM" id="SignalP"/>
    </source>
</evidence>
<dbReference type="PANTHER" id="PTHR40841">
    <property type="entry name" value="SIDEROPHORE TRIACETYLFUSARININE C ESTERASE"/>
    <property type="match status" value="1"/>
</dbReference>